<evidence type="ECO:0000259" key="1">
    <source>
        <dbReference type="Pfam" id="PF02627"/>
    </source>
</evidence>
<keyword evidence="2" id="KW-0575">Peroxidase</keyword>
<keyword evidence="3" id="KW-1185">Reference proteome</keyword>
<dbReference type="Gene3D" id="1.20.1290.10">
    <property type="entry name" value="AhpD-like"/>
    <property type="match status" value="1"/>
</dbReference>
<feature type="domain" description="Carboxymuconolactone decarboxylase-like" evidence="1">
    <location>
        <begin position="39"/>
        <end position="121"/>
    </location>
</feature>
<reference evidence="3" key="1">
    <citation type="submission" date="2016-10" db="EMBL/GenBank/DDBJ databases">
        <authorList>
            <person name="Varghese N."/>
            <person name="Submissions S."/>
        </authorList>
    </citation>
    <scope>NUCLEOTIDE SEQUENCE [LARGE SCALE GENOMIC DNA]</scope>
    <source>
        <strain evidence="3">DSM 27981</strain>
    </source>
</reference>
<protein>
    <submittedName>
        <fullName evidence="2">Alkylhydroperoxidase AhpD family core domain-containing protein</fullName>
    </submittedName>
</protein>
<dbReference type="InterPro" id="IPR029032">
    <property type="entry name" value="AhpD-like"/>
</dbReference>
<name>A0A1I2HEK6_9BURK</name>
<dbReference type="GO" id="GO:0051920">
    <property type="term" value="F:peroxiredoxin activity"/>
    <property type="evidence" value="ECO:0007669"/>
    <property type="project" value="InterPro"/>
</dbReference>
<dbReference type="STRING" id="1177982.SAMN04489711_12214"/>
<evidence type="ECO:0000313" key="2">
    <source>
        <dbReference type="EMBL" id="SFF27740.1"/>
    </source>
</evidence>
<dbReference type="Proteomes" id="UP000199119">
    <property type="component" value="Unassembled WGS sequence"/>
</dbReference>
<dbReference type="Pfam" id="PF02627">
    <property type="entry name" value="CMD"/>
    <property type="match status" value="1"/>
</dbReference>
<sequence length="186" mass="20215">MARIPYADCTADGVRPLAERIAAERGSVLHLYQMLLHSPPFAEGWLNYLTAVRHKSSLPGSLRELIIMRVAQLNNAPYEADQHAPIALREGITQAQLDALADWQACGLFSAEQRAVLAYTDAMTRQVQVPDAVFAAVAALYESPQVVEITATVAAYNMVSRFLEALQIHSDDAHKDATHGAAPGAH</sequence>
<dbReference type="AlphaFoldDB" id="A0A1I2HEK6"/>
<keyword evidence="2" id="KW-0560">Oxidoreductase</keyword>
<dbReference type="PANTHER" id="PTHR34846">
    <property type="entry name" value="4-CARBOXYMUCONOLACTONE DECARBOXYLASE FAMILY PROTEIN (AFU_ORTHOLOGUE AFUA_6G11590)"/>
    <property type="match status" value="1"/>
</dbReference>
<dbReference type="SUPFAM" id="SSF69118">
    <property type="entry name" value="AhpD-like"/>
    <property type="match status" value="1"/>
</dbReference>
<dbReference type="InterPro" id="IPR003779">
    <property type="entry name" value="CMD-like"/>
</dbReference>
<proteinExistence type="predicted"/>
<gene>
    <name evidence="2" type="ORF">SAMN04489711_12214</name>
</gene>
<evidence type="ECO:0000313" key="3">
    <source>
        <dbReference type="Proteomes" id="UP000199119"/>
    </source>
</evidence>
<dbReference type="EMBL" id="FONX01000022">
    <property type="protein sequence ID" value="SFF27740.1"/>
    <property type="molecule type" value="Genomic_DNA"/>
</dbReference>
<dbReference type="PANTHER" id="PTHR34846:SF11">
    <property type="entry name" value="4-CARBOXYMUCONOLACTONE DECARBOXYLASE FAMILY PROTEIN (AFU_ORTHOLOGUE AFUA_6G11590)"/>
    <property type="match status" value="1"/>
</dbReference>
<dbReference type="OrthoDB" id="4704294at2"/>
<accession>A0A1I2HEK6</accession>
<organism evidence="2 3">
    <name type="scientific">Paracidovorax wautersii</name>
    <dbReference type="NCBI Taxonomy" id="1177982"/>
    <lineage>
        <taxon>Bacteria</taxon>
        <taxon>Pseudomonadati</taxon>
        <taxon>Pseudomonadota</taxon>
        <taxon>Betaproteobacteria</taxon>
        <taxon>Burkholderiales</taxon>
        <taxon>Comamonadaceae</taxon>
        <taxon>Paracidovorax</taxon>
    </lineage>
</organism>
<dbReference type="RefSeq" id="WP_092941904.1">
    <property type="nucleotide sequence ID" value="NZ_FONX01000022.1"/>
</dbReference>